<dbReference type="NCBIfam" id="TIGR00663">
    <property type="entry name" value="dnan"/>
    <property type="match status" value="1"/>
</dbReference>
<dbReference type="SUPFAM" id="SSF55979">
    <property type="entry name" value="DNA clamp"/>
    <property type="match status" value="2"/>
</dbReference>
<organism evidence="11 12">
    <name type="scientific">Candidatus Schekmanbacteria bacterium GWA2_38_11</name>
    <dbReference type="NCBI Taxonomy" id="1817876"/>
    <lineage>
        <taxon>Bacteria</taxon>
        <taxon>Candidatus Schekmaniibacteriota</taxon>
    </lineage>
</organism>
<dbReference type="InterPro" id="IPR001001">
    <property type="entry name" value="DNA_polIII_beta"/>
</dbReference>
<reference evidence="11 12" key="1">
    <citation type="journal article" date="2016" name="Nat. Commun.">
        <title>Thousands of microbial genomes shed light on interconnected biogeochemical processes in an aquifer system.</title>
        <authorList>
            <person name="Anantharaman K."/>
            <person name="Brown C.T."/>
            <person name="Hug L.A."/>
            <person name="Sharon I."/>
            <person name="Castelle C.J."/>
            <person name="Probst A.J."/>
            <person name="Thomas B.C."/>
            <person name="Singh A."/>
            <person name="Wilkins M.J."/>
            <person name="Karaoz U."/>
            <person name="Brodie E.L."/>
            <person name="Williams K.H."/>
            <person name="Hubbard S.S."/>
            <person name="Banfield J.F."/>
        </authorList>
    </citation>
    <scope>NUCLEOTIDE SEQUENCE [LARGE SCALE GENOMIC DNA]</scope>
</reference>
<dbReference type="Proteomes" id="UP000178526">
    <property type="component" value="Unassembled WGS sequence"/>
</dbReference>
<dbReference type="InterPro" id="IPR022637">
    <property type="entry name" value="DNA_polIII_beta_cen"/>
</dbReference>
<dbReference type="GO" id="GO:0006271">
    <property type="term" value="P:DNA strand elongation involved in DNA replication"/>
    <property type="evidence" value="ECO:0007669"/>
    <property type="project" value="TreeGrafter"/>
</dbReference>
<dbReference type="Pfam" id="PF02768">
    <property type="entry name" value="DNA_pol3_beta_3"/>
    <property type="match status" value="1"/>
</dbReference>
<dbReference type="GO" id="GO:0005737">
    <property type="term" value="C:cytoplasm"/>
    <property type="evidence" value="ECO:0007669"/>
    <property type="project" value="UniProtKB-SubCell"/>
</dbReference>
<dbReference type="EMBL" id="MGDB01000052">
    <property type="protein sequence ID" value="OGL42307.1"/>
    <property type="molecule type" value="Genomic_DNA"/>
</dbReference>
<evidence type="ECO:0000256" key="6">
    <source>
        <dbReference type="ARBA" id="ARBA00022705"/>
    </source>
</evidence>
<dbReference type="AlphaFoldDB" id="A0A1F7RN48"/>
<comment type="caution">
    <text evidence="11">The sequence shown here is derived from an EMBL/GenBank/DDBJ whole genome shotgun (WGS) entry which is preliminary data.</text>
</comment>
<feature type="domain" description="DNA polymerase III beta sliding clamp C-terminal" evidence="10">
    <location>
        <begin position="158"/>
        <end position="218"/>
    </location>
</feature>
<keyword evidence="7" id="KW-0239">DNA-directed DNA polymerase</keyword>
<dbReference type="GO" id="GO:0009360">
    <property type="term" value="C:DNA polymerase III complex"/>
    <property type="evidence" value="ECO:0007669"/>
    <property type="project" value="InterPro"/>
</dbReference>
<feature type="domain" description="DNA polymerase III beta sliding clamp central" evidence="9">
    <location>
        <begin position="42"/>
        <end position="155"/>
    </location>
</feature>
<evidence type="ECO:0000313" key="12">
    <source>
        <dbReference type="Proteomes" id="UP000178526"/>
    </source>
</evidence>
<dbReference type="Gene3D" id="3.70.10.10">
    <property type="match status" value="1"/>
</dbReference>
<dbReference type="CDD" id="cd00140">
    <property type="entry name" value="beta_clamp"/>
    <property type="match status" value="1"/>
</dbReference>
<accession>A0A1F7RN48</accession>
<dbReference type="Gene3D" id="3.10.150.10">
    <property type="entry name" value="DNA Polymerase III, subunit A, domain 2"/>
    <property type="match status" value="1"/>
</dbReference>
<comment type="subcellular location">
    <subcellularLocation>
        <location evidence="1">Cytoplasm</location>
    </subcellularLocation>
</comment>
<evidence type="ECO:0000259" key="9">
    <source>
        <dbReference type="Pfam" id="PF02767"/>
    </source>
</evidence>
<name>A0A1F7RN48_9BACT</name>
<dbReference type="GO" id="GO:0008408">
    <property type="term" value="F:3'-5' exonuclease activity"/>
    <property type="evidence" value="ECO:0007669"/>
    <property type="project" value="InterPro"/>
</dbReference>
<sequence>MKLMENYWLKITCGSINYQIAGLNPDEFPKFPDVESSNKDKIKSGILLNMLKKTSYAICDDDSRYNLTGLFWEFKDKSMKMVATDGHRLAKAEDNSLTKSVNLKIIIPKKGVYELRKVLEEGDDDISFWIKENHVIFKKDNLYLVIRLLQTDFPEYEKVIPKKSSKFLTANRNELKESLKRVSLMSSEKSRAIKMVIKKNEITLNSSDPEIGQASDVIQV</sequence>
<proteinExistence type="inferred from homology"/>
<evidence type="ECO:0000256" key="8">
    <source>
        <dbReference type="ARBA" id="ARBA00023125"/>
    </source>
</evidence>
<dbReference type="InterPro" id="IPR022635">
    <property type="entry name" value="DNA_polIII_beta_C"/>
</dbReference>
<keyword evidence="6" id="KW-0235">DNA replication</keyword>
<evidence type="ECO:0000256" key="7">
    <source>
        <dbReference type="ARBA" id="ARBA00022932"/>
    </source>
</evidence>
<keyword evidence="3" id="KW-0963">Cytoplasm</keyword>
<dbReference type="SMART" id="SM00480">
    <property type="entry name" value="POL3Bc"/>
    <property type="match status" value="1"/>
</dbReference>
<dbReference type="PANTHER" id="PTHR30478">
    <property type="entry name" value="DNA POLYMERASE III SUBUNIT BETA"/>
    <property type="match status" value="1"/>
</dbReference>
<protein>
    <submittedName>
        <fullName evidence="11">DNA polymerase III subunit beta</fullName>
    </submittedName>
</protein>
<dbReference type="GO" id="GO:0003887">
    <property type="term" value="F:DNA-directed DNA polymerase activity"/>
    <property type="evidence" value="ECO:0007669"/>
    <property type="project" value="UniProtKB-KW"/>
</dbReference>
<dbReference type="InterPro" id="IPR046938">
    <property type="entry name" value="DNA_clamp_sf"/>
</dbReference>
<keyword evidence="5" id="KW-0548">Nucleotidyltransferase</keyword>
<evidence type="ECO:0000256" key="2">
    <source>
        <dbReference type="ARBA" id="ARBA00010752"/>
    </source>
</evidence>
<evidence type="ECO:0000256" key="5">
    <source>
        <dbReference type="ARBA" id="ARBA00022695"/>
    </source>
</evidence>
<keyword evidence="8" id="KW-0238">DNA-binding</keyword>
<evidence type="ECO:0000256" key="1">
    <source>
        <dbReference type="ARBA" id="ARBA00004496"/>
    </source>
</evidence>
<comment type="similarity">
    <text evidence="2">Belongs to the beta sliding clamp family.</text>
</comment>
<feature type="non-terminal residue" evidence="11">
    <location>
        <position position="220"/>
    </location>
</feature>
<keyword evidence="4" id="KW-0808">Transferase</keyword>
<dbReference type="Pfam" id="PF02767">
    <property type="entry name" value="DNA_pol3_beta_2"/>
    <property type="match status" value="1"/>
</dbReference>
<evidence type="ECO:0000313" key="11">
    <source>
        <dbReference type="EMBL" id="OGL42307.1"/>
    </source>
</evidence>
<gene>
    <name evidence="11" type="ORF">A2042_04235</name>
</gene>
<evidence type="ECO:0000256" key="3">
    <source>
        <dbReference type="ARBA" id="ARBA00022490"/>
    </source>
</evidence>
<dbReference type="PANTHER" id="PTHR30478:SF0">
    <property type="entry name" value="BETA SLIDING CLAMP"/>
    <property type="match status" value="1"/>
</dbReference>
<evidence type="ECO:0000256" key="4">
    <source>
        <dbReference type="ARBA" id="ARBA00022679"/>
    </source>
</evidence>
<dbReference type="GO" id="GO:0003677">
    <property type="term" value="F:DNA binding"/>
    <property type="evidence" value="ECO:0007669"/>
    <property type="project" value="UniProtKB-KW"/>
</dbReference>
<evidence type="ECO:0000259" key="10">
    <source>
        <dbReference type="Pfam" id="PF02768"/>
    </source>
</evidence>